<dbReference type="Proteomes" id="UP001595925">
    <property type="component" value="Unassembled WGS sequence"/>
</dbReference>
<gene>
    <name evidence="3" type="ORF">ACFPFO_23190</name>
</gene>
<keyword evidence="1" id="KW-0175">Coiled coil</keyword>
<protein>
    <submittedName>
        <fullName evidence="3">Uncharacterized protein</fullName>
    </submittedName>
</protein>
<feature type="compositionally biased region" description="Acidic residues" evidence="2">
    <location>
        <begin position="120"/>
        <end position="142"/>
    </location>
</feature>
<sequence>MSRTEPITLYVTEQRKQEIEDRAEREDTTVSSYLNHLIERQLRVEAEDELSAESRATEELQRVIDEGTRQLRDATEDLRELNAKTGVYTIANFELLKQNQKQPAIKDALSTGSLRLREDLDLDTEVDPEAESEPPSDDDDSNGGDTGGSLVEELRGS</sequence>
<evidence type="ECO:0000313" key="4">
    <source>
        <dbReference type="Proteomes" id="UP001595925"/>
    </source>
</evidence>
<dbReference type="RefSeq" id="WP_224830318.1">
    <property type="nucleotide sequence ID" value="NZ_JAIVEF010000049.1"/>
</dbReference>
<dbReference type="AlphaFoldDB" id="A0ABD5QLV4"/>
<feature type="coiled-coil region" evidence="1">
    <location>
        <begin position="43"/>
        <end position="84"/>
    </location>
</feature>
<evidence type="ECO:0000313" key="3">
    <source>
        <dbReference type="EMBL" id="MFC4990596.1"/>
    </source>
</evidence>
<keyword evidence="4" id="KW-1185">Reference proteome</keyword>
<name>A0ABD5QLV4_9EURY</name>
<dbReference type="EMBL" id="JBHSJG010000080">
    <property type="protein sequence ID" value="MFC4990596.1"/>
    <property type="molecule type" value="Genomic_DNA"/>
</dbReference>
<comment type="caution">
    <text evidence="3">The sequence shown here is derived from an EMBL/GenBank/DDBJ whole genome shotgun (WGS) entry which is preliminary data.</text>
</comment>
<evidence type="ECO:0000256" key="2">
    <source>
        <dbReference type="SAM" id="MobiDB-lite"/>
    </source>
</evidence>
<feature type="region of interest" description="Disordered" evidence="2">
    <location>
        <begin position="112"/>
        <end position="157"/>
    </location>
</feature>
<accession>A0ABD5QLV4</accession>
<reference evidence="3 4" key="1">
    <citation type="journal article" date="2019" name="Int. J. Syst. Evol. Microbiol.">
        <title>The Global Catalogue of Microorganisms (GCM) 10K type strain sequencing project: providing services to taxonomists for standard genome sequencing and annotation.</title>
        <authorList>
            <consortium name="The Broad Institute Genomics Platform"/>
            <consortium name="The Broad Institute Genome Sequencing Center for Infectious Disease"/>
            <person name="Wu L."/>
            <person name="Ma J."/>
        </authorList>
    </citation>
    <scope>NUCLEOTIDE SEQUENCE [LARGE SCALE GENOMIC DNA]</scope>
    <source>
        <strain evidence="3 4">CGMCC 1.15824</strain>
    </source>
</reference>
<organism evidence="3 4">
    <name type="scientific">Saliphagus infecundisoli</name>
    <dbReference type="NCBI Taxonomy" id="1849069"/>
    <lineage>
        <taxon>Archaea</taxon>
        <taxon>Methanobacteriati</taxon>
        <taxon>Methanobacteriota</taxon>
        <taxon>Stenosarchaea group</taxon>
        <taxon>Halobacteria</taxon>
        <taxon>Halobacteriales</taxon>
        <taxon>Natrialbaceae</taxon>
        <taxon>Saliphagus</taxon>
    </lineage>
</organism>
<proteinExistence type="predicted"/>
<evidence type="ECO:0000256" key="1">
    <source>
        <dbReference type="SAM" id="Coils"/>
    </source>
</evidence>